<keyword evidence="1" id="KW-0732">Signal</keyword>
<dbReference type="Pfam" id="PF01833">
    <property type="entry name" value="TIG"/>
    <property type="match status" value="3"/>
</dbReference>
<dbReference type="InterPro" id="IPR052387">
    <property type="entry name" value="Fibrocystin"/>
</dbReference>
<dbReference type="SMART" id="SM00429">
    <property type="entry name" value="IPT"/>
    <property type="match status" value="3"/>
</dbReference>
<proteinExistence type="predicted"/>
<evidence type="ECO:0000256" key="1">
    <source>
        <dbReference type="ARBA" id="ARBA00022729"/>
    </source>
</evidence>
<feature type="domain" description="IPT/TIG" evidence="2">
    <location>
        <begin position="243"/>
        <end position="326"/>
    </location>
</feature>
<dbReference type="CDD" id="cd00603">
    <property type="entry name" value="IPT_PCSR"/>
    <property type="match status" value="1"/>
</dbReference>
<reference evidence="3 4" key="1">
    <citation type="submission" date="2018-03" db="EMBL/GenBank/DDBJ databases">
        <title>Adhaeribacter sp. HMF7605 Genome sequencing and assembly.</title>
        <authorList>
            <person name="Kang H."/>
            <person name="Kang J."/>
            <person name="Cha I."/>
            <person name="Kim H."/>
            <person name="Joh K."/>
        </authorList>
    </citation>
    <scope>NUCLEOTIDE SEQUENCE [LARGE SCALE GENOMIC DNA]</scope>
    <source>
        <strain evidence="3 4">HMF7605</strain>
    </source>
</reference>
<keyword evidence="4" id="KW-1185">Reference proteome</keyword>
<evidence type="ECO:0000313" key="4">
    <source>
        <dbReference type="Proteomes" id="UP000240357"/>
    </source>
</evidence>
<dbReference type="AlphaFoldDB" id="A0A2T2YCJ1"/>
<comment type="caution">
    <text evidence="3">The sequence shown here is derived from an EMBL/GenBank/DDBJ whole genome shotgun (WGS) entry which is preliminary data.</text>
</comment>
<sequence>MQAPAILNRTYLLLGLVFLLFNGCSKEDDPDPVPLTSSKYDIPVGILNDIFITEKLDAEKVLDKMKEKGMVIQEGTQPPEIYLPNGSTNGALNFTIEHNCIYDDKNAGNQGSSYGKYEQSIQITRNPDNSFAANISYTSVGDPNFPEYPRGMDTGSGTGYVTGKGNNFTIFFKTQTARFDQISYNAIWIISGTVSNFPEVDEVTNITKCMIMLEKGADPDDKVANPGTIRIFQDTNSPVNQADVVIADLSPSSAFGGTLVTINGSGFAGIATGNTVMFANVPAEVQTATTTQLTVIVPPGPSLGGQVAVTVQVKAKKSNSVPFDYLQPDVIISDLSASSGPSGIIITLNGSGFSEVLNENNVFFGKVPANVQAASANQLIVVVPPEPQGGGPVNVTVQVKSKISNSRLFTYLAITNFSPNEGTCFTPVSITGYGFSANATENIVRFNGVQALVRSASSTELEVEVPFSAGSGPITVEVNGIITQSGENFSFLGVCIE</sequence>
<evidence type="ECO:0000313" key="3">
    <source>
        <dbReference type="EMBL" id="PSR53206.1"/>
    </source>
</evidence>
<dbReference type="InterPro" id="IPR013783">
    <property type="entry name" value="Ig-like_fold"/>
</dbReference>
<dbReference type="InterPro" id="IPR002909">
    <property type="entry name" value="IPT_dom"/>
</dbReference>
<organism evidence="3 4">
    <name type="scientific">Adhaeribacter arboris</name>
    <dbReference type="NCBI Taxonomy" id="2072846"/>
    <lineage>
        <taxon>Bacteria</taxon>
        <taxon>Pseudomonadati</taxon>
        <taxon>Bacteroidota</taxon>
        <taxon>Cytophagia</taxon>
        <taxon>Cytophagales</taxon>
        <taxon>Hymenobacteraceae</taxon>
        <taxon>Adhaeribacter</taxon>
    </lineage>
</organism>
<feature type="domain" description="IPT/TIG" evidence="2">
    <location>
        <begin position="329"/>
        <end position="412"/>
    </location>
</feature>
<dbReference type="SUPFAM" id="SSF81296">
    <property type="entry name" value="E set domains"/>
    <property type="match status" value="3"/>
</dbReference>
<dbReference type="Proteomes" id="UP000240357">
    <property type="component" value="Unassembled WGS sequence"/>
</dbReference>
<name>A0A2T2YCJ1_9BACT</name>
<protein>
    <recommendedName>
        <fullName evidence="2">IPT/TIG domain-containing protein</fullName>
    </recommendedName>
</protein>
<dbReference type="CDD" id="cd00102">
    <property type="entry name" value="IPT"/>
    <property type="match status" value="1"/>
</dbReference>
<accession>A0A2T2YCJ1</accession>
<dbReference type="Gene3D" id="2.60.40.10">
    <property type="entry name" value="Immunoglobulins"/>
    <property type="match status" value="3"/>
</dbReference>
<dbReference type="PANTHER" id="PTHR46769">
    <property type="entry name" value="POLYCYSTIC KIDNEY AND HEPATIC DISEASE 1 (AUTOSOMAL RECESSIVE)-LIKE 1"/>
    <property type="match status" value="1"/>
</dbReference>
<dbReference type="EMBL" id="PYFT01000001">
    <property type="protein sequence ID" value="PSR53206.1"/>
    <property type="molecule type" value="Genomic_DNA"/>
</dbReference>
<dbReference type="PANTHER" id="PTHR46769:SF2">
    <property type="entry name" value="FIBROCYSTIN-L ISOFORM 2 PRECURSOR-RELATED"/>
    <property type="match status" value="1"/>
</dbReference>
<feature type="domain" description="IPT/TIG" evidence="2">
    <location>
        <begin position="414"/>
        <end position="492"/>
    </location>
</feature>
<gene>
    <name evidence="3" type="ORF">AHMF7605_06515</name>
</gene>
<dbReference type="InterPro" id="IPR014756">
    <property type="entry name" value="Ig_E-set"/>
</dbReference>
<evidence type="ECO:0000259" key="2">
    <source>
        <dbReference type="SMART" id="SM00429"/>
    </source>
</evidence>